<dbReference type="EMBL" id="QWET01000001">
    <property type="protein sequence ID" value="RIH67259.1"/>
    <property type="molecule type" value="Genomic_DNA"/>
</dbReference>
<proteinExistence type="predicted"/>
<accession>A0A399D6M9</accession>
<dbReference type="Proteomes" id="UP000266441">
    <property type="component" value="Unassembled WGS sequence"/>
</dbReference>
<keyword evidence="1" id="KW-0472">Membrane</keyword>
<name>A0A399D6M9_9BACT</name>
<dbReference type="RefSeq" id="WP_119348283.1">
    <property type="nucleotide sequence ID" value="NZ_JBFHKJ010000499.1"/>
</dbReference>
<feature type="transmembrane region" description="Helical" evidence="1">
    <location>
        <begin position="6"/>
        <end position="34"/>
    </location>
</feature>
<sequence>MEQSLNNAFAILVVGMITVLLILGLVVVLGNLLIRITNKFWPQSENTGKAGSGSAGIHTGTLSAIVAAVEAVTGGKGKVTKVEKK</sequence>
<organism evidence="2 3">
    <name type="scientific">Mariniphaga sediminis</name>
    <dbReference type="NCBI Taxonomy" id="1628158"/>
    <lineage>
        <taxon>Bacteria</taxon>
        <taxon>Pseudomonadati</taxon>
        <taxon>Bacteroidota</taxon>
        <taxon>Bacteroidia</taxon>
        <taxon>Marinilabiliales</taxon>
        <taxon>Prolixibacteraceae</taxon>
        <taxon>Mariniphaga</taxon>
    </lineage>
</organism>
<dbReference type="AlphaFoldDB" id="A0A399D6M9"/>
<gene>
    <name evidence="2" type="ORF">D1164_02215</name>
</gene>
<evidence type="ECO:0000256" key="1">
    <source>
        <dbReference type="SAM" id="Phobius"/>
    </source>
</evidence>
<keyword evidence="3" id="KW-1185">Reference proteome</keyword>
<comment type="caution">
    <text evidence="2">The sequence shown here is derived from an EMBL/GenBank/DDBJ whole genome shotgun (WGS) entry which is preliminary data.</text>
</comment>
<protein>
    <submittedName>
        <fullName evidence="2">Oxaloacetate decarboxylase</fullName>
    </submittedName>
</protein>
<evidence type="ECO:0000313" key="2">
    <source>
        <dbReference type="EMBL" id="RIH67259.1"/>
    </source>
</evidence>
<keyword evidence="1" id="KW-1133">Transmembrane helix</keyword>
<evidence type="ECO:0000313" key="3">
    <source>
        <dbReference type="Proteomes" id="UP000266441"/>
    </source>
</evidence>
<keyword evidence="1" id="KW-0812">Transmembrane</keyword>
<reference evidence="2 3" key="1">
    <citation type="journal article" date="2015" name="Int. J. Syst. Evol. Microbiol.">
        <title>Mariniphaga sediminis sp. nov., isolated from coastal sediment.</title>
        <authorList>
            <person name="Wang F.Q."/>
            <person name="Shen Q.Y."/>
            <person name="Chen G.J."/>
            <person name="Du Z.J."/>
        </authorList>
    </citation>
    <scope>NUCLEOTIDE SEQUENCE [LARGE SCALE GENOMIC DNA]</scope>
    <source>
        <strain evidence="2 3">SY21</strain>
    </source>
</reference>